<gene>
    <name evidence="2" type="ORF">EGR_05769</name>
</gene>
<dbReference type="KEGG" id="egl:EGR_05769"/>
<organism evidence="2 3">
    <name type="scientific">Echinococcus granulosus</name>
    <name type="common">Hydatid tapeworm</name>
    <dbReference type="NCBI Taxonomy" id="6210"/>
    <lineage>
        <taxon>Eukaryota</taxon>
        <taxon>Metazoa</taxon>
        <taxon>Spiralia</taxon>
        <taxon>Lophotrochozoa</taxon>
        <taxon>Platyhelminthes</taxon>
        <taxon>Cestoda</taxon>
        <taxon>Eucestoda</taxon>
        <taxon>Cyclophyllidea</taxon>
        <taxon>Taeniidae</taxon>
        <taxon>Echinococcus</taxon>
        <taxon>Echinococcus granulosus group</taxon>
    </lineage>
</organism>
<keyword evidence="1" id="KW-0812">Transmembrane</keyword>
<keyword evidence="1" id="KW-1133">Transmembrane helix</keyword>
<feature type="transmembrane region" description="Helical" evidence="1">
    <location>
        <begin position="185"/>
        <end position="205"/>
    </location>
</feature>
<dbReference type="Proteomes" id="UP000019149">
    <property type="component" value="Unassembled WGS sequence"/>
</dbReference>
<dbReference type="AlphaFoldDB" id="W6UDJ9"/>
<keyword evidence="1" id="KW-0472">Membrane</keyword>
<reference evidence="2 3" key="1">
    <citation type="journal article" date="2013" name="Nat. Genet.">
        <title>The genome of the hydatid tapeworm Echinococcus granulosus.</title>
        <authorList>
            <person name="Zheng H."/>
            <person name="Zhang W."/>
            <person name="Zhang L."/>
            <person name="Zhang Z."/>
            <person name="Li J."/>
            <person name="Lu G."/>
            <person name="Zhu Y."/>
            <person name="Wang Y."/>
            <person name="Huang Y."/>
            <person name="Liu J."/>
            <person name="Kang H."/>
            <person name="Chen J."/>
            <person name="Wang L."/>
            <person name="Chen A."/>
            <person name="Yu S."/>
            <person name="Gao Z."/>
            <person name="Jin L."/>
            <person name="Gu W."/>
            <person name="Wang Z."/>
            <person name="Zhao L."/>
            <person name="Shi B."/>
            <person name="Wen H."/>
            <person name="Lin R."/>
            <person name="Jones M.K."/>
            <person name="Brejova B."/>
            <person name="Vinar T."/>
            <person name="Zhao G."/>
            <person name="McManus D.P."/>
            <person name="Chen Z."/>
            <person name="Zhou Y."/>
            <person name="Wang S."/>
        </authorList>
    </citation>
    <scope>NUCLEOTIDE SEQUENCE [LARGE SCALE GENOMIC DNA]</scope>
</reference>
<comment type="caution">
    <text evidence="2">The sequence shown here is derived from an EMBL/GenBank/DDBJ whole genome shotgun (WGS) entry which is preliminary data.</text>
</comment>
<evidence type="ECO:0000313" key="2">
    <source>
        <dbReference type="EMBL" id="EUB59415.1"/>
    </source>
</evidence>
<dbReference type="EMBL" id="APAU02000045">
    <property type="protein sequence ID" value="EUB59415.1"/>
    <property type="molecule type" value="Genomic_DNA"/>
</dbReference>
<sequence>MVDSWFLFYKAFRLIICENHQMPRYLSNEVIIGLNNWRAIATFILLSHLYPITVHFTLEKLKLTRNVFLLSSHKINAQSRSTPHSDQVSNKFNSIRTQLKLGRIAFCNNYRFIRMISRLKHSELFFSLFLLKKPRTQLRFPILLNDVPDGHKFLCYIIPPGRREGIGLDNRNEMAQLSKRNQRKIGVYVNTTVLKFFFVYIVLLFPKPATKSTYLQHKYCAQMLKYSGKLDFKIPLLTPFSRFIFRFSIKKCEDTFESHPHSFQHYPSTDVSFKWDRSFRENNINLATPSTPRAIPAFSVTREFYRENLYKGHWVVILCKFVSFLMNAKLTLKSQQFNNGSKERKILTAISSWVSFRVLRELWDHLQTLIYINIGTKAATVKSFLVIFVKMR</sequence>
<feature type="transmembrane region" description="Helical" evidence="1">
    <location>
        <begin position="37"/>
        <end position="58"/>
    </location>
</feature>
<evidence type="ECO:0000256" key="1">
    <source>
        <dbReference type="SAM" id="Phobius"/>
    </source>
</evidence>
<keyword evidence="3" id="KW-1185">Reference proteome</keyword>
<name>W6UDJ9_ECHGR</name>
<accession>W6UDJ9</accession>
<dbReference type="RefSeq" id="XP_024350611.1">
    <property type="nucleotide sequence ID" value="XM_024495018.1"/>
</dbReference>
<evidence type="ECO:0000313" key="3">
    <source>
        <dbReference type="Proteomes" id="UP000019149"/>
    </source>
</evidence>
<dbReference type="CTD" id="36341484"/>
<dbReference type="GeneID" id="36341484"/>
<protein>
    <submittedName>
        <fullName evidence="2">Uncharacterized protein</fullName>
    </submittedName>
</protein>
<proteinExistence type="predicted"/>